<evidence type="ECO:0000259" key="2">
    <source>
        <dbReference type="Pfam" id="PF17831"/>
    </source>
</evidence>
<organism evidence="4 5">
    <name type="scientific">Candidatus Litorirhabdus singularis</name>
    <dbReference type="NCBI Taxonomy" id="2518993"/>
    <lineage>
        <taxon>Bacteria</taxon>
        <taxon>Pseudomonadati</taxon>
        <taxon>Pseudomonadota</taxon>
        <taxon>Gammaproteobacteria</taxon>
        <taxon>Cellvibrionales</taxon>
        <taxon>Halieaceae</taxon>
        <taxon>Candidatus Litorirhabdus</taxon>
    </lineage>
</organism>
<dbReference type="InterPro" id="IPR051157">
    <property type="entry name" value="PDH/Transketolase"/>
</dbReference>
<evidence type="ECO:0000259" key="3">
    <source>
        <dbReference type="Pfam" id="PF22613"/>
    </source>
</evidence>
<keyword evidence="1 4" id="KW-0670">Pyruvate</keyword>
<dbReference type="CDD" id="cd02017">
    <property type="entry name" value="TPP_E1_EcPDC_like"/>
    <property type="match status" value="1"/>
</dbReference>
<dbReference type="PANTHER" id="PTHR43825:SF3">
    <property type="entry name" value="PYRUVATE DEHYDROGENASE E1 COMPONENT"/>
    <property type="match status" value="1"/>
</dbReference>
<dbReference type="InterPro" id="IPR004660">
    <property type="entry name" value="PDH_E1"/>
</dbReference>
<protein>
    <recommendedName>
        <fullName evidence="1">Pyruvate dehydrogenase E1 component</fullName>
        <ecNumber evidence="1">1.2.4.1</ecNumber>
    </recommendedName>
</protein>
<dbReference type="EMBL" id="SHNN01000001">
    <property type="protein sequence ID" value="MCX2980775.1"/>
    <property type="molecule type" value="Genomic_DNA"/>
</dbReference>
<dbReference type="Pfam" id="PF22613">
    <property type="entry name" value="Transketolase_C_1"/>
    <property type="match status" value="1"/>
</dbReference>
<keyword evidence="1 4" id="KW-0560">Oxidoreductase</keyword>
<dbReference type="GO" id="GO:0004739">
    <property type="term" value="F:pyruvate dehydrogenase (acetyl-transferring) activity"/>
    <property type="evidence" value="ECO:0007669"/>
    <property type="project" value="UniProtKB-EC"/>
</dbReference>
<proteinExistence type="predicted"/>
<accession>A0ABT3TF08</accession>
<comment type="catalytic activity">
    <reaction evidence="1">
        <text>N(6)-[(R)-lipoyl]-L-lysyl-[protein] + pyruvate + H(+) = N(6)-[(R)-S(8)-acetyldihydrolipoyl]-L-lysyl-[protein] + CO2</text>
        <dbReference type="Rhea" id="RHEA:19189"/>
        <dbReference type="Rhea" id="RHEA-COMP:10474"/>
        <dbReference type="Rhea" id="RHEA-COMP:10478"/>
        <dbReference type="ChEBI" id="CHEBI:15361"/>
        <dbReference type="ChEBI" id="CHEBI:15378"/>
        <dbReference type="ChEBI" id="CHEBI:16526"/>
        <dbReference type="ChEBI" id="CHEBI:83099"/>
        <dbReference type="ChEBI" id="CHEBI:83111"/>
        <dbReference type="EC" id="1.2.4.1"/>
    </reaction>
</comment>
<dbReference type="EC" id="1.2.4.1" evidence="1"/>
<reference evidence="4" key="1">
    <citation type="submission" date="2019-02" db="EMBL/GenBank/DDBJ databases">
        <authorList>
            <person name="Li S.-H."/>
        </authorList>
    </citation>
    <scope>NUCLEOTIDE SEQUENCE</scope>
    <source>
        <strain evidence="4">IMCC14734</strain>
    </source>
</reference>
<dbReference type="InterPro" id="IPR029061">
    <property type="entry name" value="THDP-binding"/>
</dbReference>
<comment type="caution">
    <text evidence="4">The sequence shown here is derived from an EMBL/GenBank/DDBJ whole genome shotgun (WGS) entry which is preliminary data.</text>
</comment>
<keyword evidence="1" id="KW-0786">Thiamine pyrophosphate</keyword>
<feature type="domain" description="Transketolase-like C-terminal" evidence="3">
    <location>
        <begin position="718"/>
        <end position="849"/>
    </location>
</feature>
<keyword evidence="5" id="KW-1185">Reference proteome</keyword>
<dbReference type="InterPro" id="IPR009014">
    <property type="entry name" value="Transketo_C/PFOR_II"/>
</dbReference>
<dbReference type="Pfam" id="PF17831">
    <property type="entry name" value="PDH_E1_M"/>
    <property type="match status" value="1"/>
</dbReference>
<sequence length="892" mass="98980">MSEQPFPGYIDELAEDRNEWIESLENIYREYGEAGVRDILRSLQNHVLTRGIALSEATLNTPYVNTIPPSEQAPYPGNIALEKRIENIIRWNAMAMVLQAVDQGRGVGGHIATYASAATMLEVGFQHFFRSRSEDYGGDLVMPQPHAAPGIYARAFLEGRFDGKRLANYRRELADGGGLSSYPHPRSMPDFWQLPNASMGLSTPTAIYQARFAKYLENRGLKPRTGGKIWCYVGDGESDEPEVLGTINIAARDKLDNLVLIVNCNLQRLDGPVRGNGKIIQELERSFRGADWNVIKVIWGSGWDGLLAQDTEGILRQRMEDCVDGDYQRYSIMAGDAQREHWVDGDPALEQMMNSLTNEELREIKRGGQDPKKIFAAYQRAATAQDKPTVILIKTVKGDGMGESAQGRNTAHQKKNLNAEERLQLASDYAIPLSESEIKAAAFYRPAEDSAEMVYLQQQRENLGGYLPQRTVECPPLQAPSLDTLRTFLQGTGEREASTTMAVVRMLGVLMKDAELGKYIVPIVPDEARTFGMDGLFKVNGIYSPEGQNYTPVDAESLLSYREATDGQILQEGICETGAMASFLAAGTAYAVHGVPTIPFYIFYSMFGFQRVGDMIWSCADMMCRGFLLGGTAGRTTLNGEGLQHQDGHSHVLASTVPNLKSYDPAFAYELAIIVRDGIYRMYELQENIFYYLTVYNENHVMPAMASDTGVDEGVLRGAYCWQRSTASGPEVHLLASGSIMQQAIAAAQHLQQLGYAAHIWSITSYTELAREAEACERYNRLHPLAQQQVPYIQQLFADVSAPVVAVSDYMKALPNSIARWMPPTYTVLGTDGYGLSESRAALRDHFEICQRHIVQATLVSLHEMGSLSDAELKQAMRSLDIDADKPDPALR</sequence>
<evidence type="ECO:0000313" key="5">
    <source>
        <dbReference type="Proteomes" id="UP001143362"/>
    </source>
</evidence>
<dbReference type="Gene3D" id="3.40.50.920">
    <property type="match status" value="1"/>
</dbReference>
<dbReference type="Proteomes" id="UP001143362">
    <property type="component" value="Unassembled WGS sequence"/>
</dbReference>
<dbReference type="PANTHER" id="PTHR43825">
    <property type="entry name" value="PYRUVATE DEHYDROGENASE E1 COMPONENT"/>
    <property type="match status" value="1"/>
</dbReference>
<gene>
    <name evidence="4" type="primary">aceE</name>
    <name evidence="4" type="ORF">EYC98_07775</name>
</gene>
<evidence type="ECO:0000313" key="4">
    <source>
        <dbReference type="EMBL" id="MCX2980775.1"/>
    </source>
</evidence>
<evidence type="ECO:0000256" key="1">
    <source>
        <dbReference type="PIRNR" id="PIRNR000156"/>
    </source>
</evidence>
<dbReference type="InterPro" id="IPR041621">
    <property type="entry name" value="PDH_E1_M"/>
</dbReference>
<dbReference type="InterPro" id="IPR055152">
    <property type="entry name" value="Transketolase-like_C_2"/>
</dbReference>
<dbReference type="SUPFAM" id="SSF52518">
    <property type="entry name" value="Thiamin diphosphate-binding fold (THDP-binding)"/>
    <property type="match status" value="2"/>
</dbReference>
<dbReference type="Gene3D" id="3.40.50.970">
    <property type="match status" value="2"/>
</dbReference>
<name>A0ABT3TF08_9GAMM</name>
<feature type="domain" description="Pyruvate dehydrogenase E1 component middle" evidence="2">
    <location>
        <begin position="487"/>
        <end position="701"/>
    </location>
</feature>
<dbReference type="SUPFAM" id="SSF52922">
    <property type="entry name" value="TK C-terminal domain-like"/>
    <property type="match status" value="1"/>
</dbReference>
<comment type="function">
    <text evidence="1">Component of the pyruvate dehydrogenase (PDH) complex, that catalyzes the overall conversion of pyruvate to acetyl-CoA and CO(2).</text>
</comment>
<dbReference type="InterPro" id="IPR035807">
    <property type="entry name" value="PDC_E1_N"/>
</dbReference>
<dbReference type="RefSeq" id="WP_279244749.1">
    <property type="nucleotide sequence ID" value="NZ_SHNN01000001.1"/>
</dbReference>
<dbReference type="NCBIfam" id="TIGR00759">
    <property type="entry name" value="aceE"/>
    <property type="match status" value="1"/>
</dbReference>
<comment type="cofactor">
    <cofactor evidence="1">
        <name>thiamine diphosphate</name>
        <dbReference type="ChEBI" id="CHEBI:58937"/>
    </cofactor>
</comment>
<dbReference type="PIRSF" id="PIRSF000156">
    <property type="entry name" value="Pyruvate_dh_E1"/>
    <property type="match status" value="1"/>
</dbReference>